<dbReference type="InterPro" id="IPR036063">
    <property type="entry name" value="Smr_dom_sf"/>
</dbReference>
<dbReference type="OrthoDB" id="185373at2759"/>
<dbReference type="AlphaFoldDB" id="A0A3F2RJS2"/>
<feature type="domain" description="Pentatricopeptide repeat-containing protein-mitochondrial" evidence="3">
    <location>
        <begin position="18"/>
        <end position="147"/>
    </location>
</feature>
<evidence type="ECO:0000313" key="4">
    <source>
        <dbReference type="EMBL" id="RLN56785.1"/>
    </source>
</evidence>
<reference evidence="6 7" key="1">
    <citation type="submission" date="2018-07" db="EMBL/GenBank/DDBJ databases">
        <title>Genome sequencing of oomycete isolates from Chile give support for New Zealand origin for Phytophthora kernoviae and make available the first Nothophytophthora sp. genome.</title>
        <authorList>
            <person name="Studholme D.J."/>
            <person name="Sanfuentes E."/>
            <person name="Panda P."/>
            <person name="Hill R."/>
            <person name="Sambles C."/>
            <person name="Grant M."/>
            <person name="Williams N.M."/>
            <person name="Mcdougal R.L."/>
        </authorList>
    </citation>
    <scope>NUCLEOTIDE SEQUENCE [LARGE SCALE GENOMIC DNA]</scope>
    <source>
        <strain evidence="5">Chile6</strain>
        <strain evidence="4">Chile7</strain>
    </source>
</reference>
<protein>
    <recommendedName>
        <fullName evidence="3">Pentatricopeptide repeat-containing protein-mitochondrial domain-containing protein</fullName>
    </recommendedName>
</protein>
<gene>
    <name evidence="4" type="ORF">BBJ29_004293</name>
    <name evidence="5" type="ORF">BBP00_00006863</name>
</gene>
<dbReference type="EMBL" id="MBDO02000251">
    <property type="protein sequence ID" value="RLN58686.1"/>
    <property type="molecule type" value="Genomic_DNA"/>
</dbReference>
<feature type="region of interest" description="Disordered" evidence="2">
    <location>
        <begin position="252"/>
        <end position="281"/>
    </location>
</feature>
<dbReference type="Proteomes" id="UP000284657">
    <property type="component" value="Unassembled WGS sequence"/>
</dbReference>
<feature type="compositionally biased region" description="Low complexity" evidence="2">
    <location>
        <begin position="265"/>
        <end position="279"/>
    </location>
</feature>
<evidence type="ECO:0000256" key="2">
    <source>
        <dbReference type="SAM" id="MobiDB-lite"/>
    </source>
</evidence>
<dbReference type="Pfam" id="PF23276">
    <property type="entry name" value="TPR_24"/>
    <property type="match status" value="1"/>
</dbReference>
<dbReference type="Gene3D" id="3.30.1370.110">
    <property type="match status" value="1"/>
</dbReference>
<dbReference type="InterPro" id="IPR057027">
    <property type="entry name" value="TPR_mt"/>
</dbReference>
<comment type="caution">
    <text evidence="5">The sequence shown here is derived from an EMBL/GenBank/DDBJ whole genome shotgun (WGS) entry which is preliminary data.</text>
</comment>
<proteinExistence type="predicted"/>
<dbReference type="Gene3D" id="1.25.40.10">
    <property type="entry name" value="Tetratricopeptide repeat domain"/>
    <property type="match status" value="1"/>
</dbReference>
<keyword evidence="1" id="KW-0677">Repeat</keyword>
<dbReference type="EMBL" id="MBAD02001234">
    <property type="protein sequence ID" value="RLN56785.1"/>
    <property type="molecule type" value="Genomic_DNA"/>
</dbReference>
<sequence>MRGIATPLKSHVQVCCAMARKGQKDRALETMKELSERFGEEFQEASTIYWGIYDPLLSVFKTQGDWRSTHTAIGQMNELGIKPSLRSFRVLMLTAAKAQRKDTLLSTIAFMKEKFPEVWTDVATLTAMCQAFVEIGEPERAMKIYQKLDADWLQENANTRLYNQLLLAAIRSSDAAPKADKSGNRIKKQKEIPMGIQAATRIFEQMQTAQNASLDDFTFATYLLGLEKQPEKPVINALACSTMIRALHKLSEANQSEQSDPEPQKNASKAYSKSSKKLSPQQTKLKKDLAIVLKQFPTIDLTSIGHASTLIDTLDEFKLLTPAREVFQRMLDEGVIKETPWRQKDGFEIDLHTFSRGVAKCAVVSAFEEITASQSGTSEASLPGNAPLENLRIITGVGNRSQVFLKPVLKQEISEMLSKACRPPLWPSTHPTNPGVLIVKRNRLRNWIQKGGVIRYF</sequence>
<dbReference type="InterPro" id="IPR011990">
    <property type="entry name" value="TPR-like_helical_dom_sf"/>
</dbReference>
<dbReference type="PANTHER" id="PTHR47447:SF25">
    <property type="entry name" value="SAP DOMAIN-CONTAINING PROTEIN"/>
    <property type="match status" value="1"/>
</dbReference>
<organism evidence="5 6">
    <name type="scientific">Phytophthora kernoviae</name>
    <dbReference type="NCBI Taxonomy" id="325452"/>
    <lineage>
        <taxon>Eukaryota</taxon>
        <taxon>Sar</taxon>
        <taxon>Stramenopiles</taxon>
        <taxon>Oomycota</taxon>
        <taxon>Peronosporomycetes</taxon>
        <taxon>Peronosporales</taxon>
        <taxon>Peronosporaceae</taxon>
        <taxon>Phytophthora</taxon>
    </lineage>
</organism>
<evidence type="ECO:0000313" key="5">
    <source>
        <dbReference type="EMBL" id="RLN58686.1"/>
    </source>
</evidence>
<name>A0A3F2RJS2_9STRA</name>
<evidence type="ECO:0000313" key="6">
    <source>
        <dbReference type="Proteomes" id="UP000277300"/>
    </source>
</evidence>
<evidence type="ECO:0000313" key="7">
    <source>
        <dbReference type="Proteomes" id="UP000284657"/>
    </source>
</evidence>
<dbReference type="Proteomes" id="UP000277300">
    <property type="component" value="Unassembled WGS sequence"/>
</dbReference>
<accession>A0A3F2RJS2</accession>
<evidence type="ECO:0000256" key="1">
    <source>
        <dbReference type="ARBA" id="ARBA00022737"/>
    </source>
</evidence>
<evidence type="ECO:0000259" key="3">
    <source>
        <dbReference type="Pfam" id="PF23276"/>
    </source>
</evidence>
<dbReference type="PANTHER" id="PTHR47447">
    <property type="entry name" value="OS03G0856100 PROTEIN"/>
    <property type="match status" value="1"/>
</dbReference>